<protein>
    <submittedName>
        <fullName evidence="1">Uncharacterized protein</fullName>
    </submittedName>
</protein>
<evidence type="ECO:0000313" key="1">
    <source>
        <dbReference type="EMBL" id="VDN21758.1"/>
    </source>
</evidence>
<keyword evidence="2" id="KW-1185">Reference proteome</keyword>
<dbReference type="OrthoDB" id="5786316at2759"/>
<dbReference type="AlphaFoldDB" id="A0A3P7MGY6"/>
<sequence length="74" mass="8392">MNLYTLADGLGGTHVTWDDIEEDMQRVFSTKAIFGPNKSIKDIGNGRGFMSRILLVNPDWQHIDKELPEAFIVK</sequence>
<reference evidence="1 2" key="1">
    <citation type="submission" date="2018-11" db="EMBL/GenBank/DDBJ databases">
        <authorList>
            <consortium name="Pathogen Informatics"/>
        </authorList>
    </citation>
    <scope>NUCLEOTIDE SEQUENCE [LARGE SCALE GENOMIC DNA]</scope>
</reference>
<dbReference type="PANTHER" id="PTHR23020">
    <property type="entry name" value="UNCHARACTERIZED NUCLEAR HORMONE RECEPTOR-RELATED"/>
    <property type="match status" value="1"/>
</dbReference>
<organism evidence="1 2">
    <name type="scientific">Cylicostephanus goldi</name>
    <name type="common">Nematode worm</name>
    <dbReference type="NCBI Taxonomy" id="71465"/>
    <lineage>
        <taxon>Eukaryota</taxon>
        <taxon>Metazoa</taxon>
        <taxon>Ecdysozoa</taxon>
        <taxon>Nematoda</taxon>
        <taxon>Chromadorea</taxon>
        <taxon>Rhabditida</taxon>
        <taxon>Rhabditina</taxon>
        <taxon>Rhabditomorpha</taxon>
        <taxon>Strongyloidea</taxon>
        <taxon>Strongylidae</taxon>
        <taxon>Cylicostephanus</taxon>
    </lineage>
</organism>
<dbReference type="InterPro" id="IPR052961">
    <property type="entry name" value="Oxido-Kinase-like_Enzymes"/>
</dbReference>
<feature type="non-terminal residue" evidence="1">
    <location>
        <position position="74"/>
    </location>
</feature>
<dbReference type="InterPro" id="IPR012877">
    <property type="entry name" value="Dhs-27"/>
</dbReference>
<dbReference type="Proteomes" id="UP000271889">
    <property type="component" value="Unassembled WGS sequence"/>
</dbReference>
<proteinExistence type="predicted"/>
<dbReference type="PANTHER" id="PTHR23020:SF8">
    <property type="entry name" value="CHK KINASE-LIKE DOMAIN-CONTAINING PROTEIN"/>
    <property type="match status" value="1"/>
</dbReference>
<name>A0A3P7MGY6_CYLGO</name>
<accession>A0A3P7MGY6</accession>
<dbReference type="Pfam" id="PF07914">
    <property type="entry name" value="DUF1679"/>
    <property type="match status" value="1"/>
</dbReference>
<evidence type="ECO:0000313" key="2">
    <source>
        <dbReference type="Proteomes" id="UP000271889"/>
    </source>
</evidence>
<dbReference type="EMBL" id="UYRV01105914">
    <property type="protein sequence ID" value="VDN21758.1"/>
    <property type="molecule type" value="Genomic_DNA"/>
</dbReference>
<gene>
    <name evidence="1" type="ORF">CGOC_LOCUS9128</name>
</gene>